<dbReference type="EMBL" id="CP073249">
    <property type="protein sequence ID" value="QUF05827.1"/>
    <property type="molecule type" value="Genomic_DNA"/>
</dbReference>
<proteinExistence type="predicted"/>
<dbReference type="AlphaFoldDB" id="A0AA45L9H6"/>
<accession>A0AA45L9H6</accession>
<evidence type="ECO:0000313" key="3">
    <source>
        <dbReference type="Proteomes" id="UP000677152"/>
    </source>
</evidence>
<reference evidence="2" key="1">
    <citation type="submission" date="2021-04" db="EMBL/GenBank/DDBJ databases">
        <title>Genomic sequence of Actinosynnema pretiosum subsp. pretiosum ATCC 31280 (C-14919).</title>
        <authorList>
            <person name="Bai L."/>
            <person name="Wang X."/>
            <person name="Xiao Y."/>
        </authorList>
    </citation>
    <scope>NUCLEOTIDE SEQUENCE</scope>
    <source>
        <strain evidence="2">ATCC 31280</strain>
    </source>
</reference>
<evidence type="ECO:0000313" key="2">
    <source>
        <dbReference type="EMBL" id="QUF05827.1"/>
    </source>
</evidence>
<sequence>MAGRGAAVCVLLDPGRSGGIAYAGNSSIRGALHRLGLPGGVEVAPWLLLAAGGVAVAWLAAPISWSHHWVWAAPALVVAAHAAWSPSARPAVDRSTARWVGVGLGAVFPAGPRWRLPTGDDREPGWAWWQHLVGSGYVWCAVAALGWLAFGGRTRVA</sequence>
<name>A0AA45L9H6_9PSEU</name>
<feature type="transmembrane region" description="Helical" evidence="1">
    <location>
        <begin position="128"/>
        <end position="150"/>
    </location>
</feature>
<dbReference type="Proteomes" id="UP000677152">
    <property type="component" value="Chromosome"/>
</dbReference>
<keyword evidence="1" id="KW-1133">Transmembrane helix</keyword>
<organism evidence="2 3">
    <name type="scientific">Actinosynnema pretiosum subsp. pretiosum</name>
    <dbReference type="NCBI Taxonomy" id="103721"/>
    <lineage>
        <taxon>Bacteria</taxon>
        <taxon>Bacillati</taxon>
        <taxon>Actinomycetota</taxon>
        <taxon>Actinomycetes</taxon>
        <taxon>Pseudonocardiales</taxon>
        <taxon>Pseudonocardiaceae</taxon>
        <taxon>Actinosynnema</taxon>
    </lineage>
</organism>
<feature type="transmembrane region" description="Helical" evidence="1">
    <location>
        <begin position="43"/>
        <end position="61"/>
    </location>
</feature>
<keyword evidence="1" id="KW-0472">Membrane</keyword>
<gene>
    <name evidence="2" type="ORF">KCV87_07025</name>
</gene>
<keyword evidence="1" id="KW-0812">Transmembrane</keyword>
<evidence type="ECO:0000256" key="1">
    <source>
        <dbReference type="SAM" id="Phobius"/>
    </source>
</evidence>
<protein>
    <submittedName>
        <fullName evidence="2">Uncharacterized protein</fullName>
    </submittedName>
</protein>